<dbReference type="EMBL" id="CAJRAU010000005">
    <property type="protein sequence ID" value="CAG5071760.1"/>
    <property type="molecule type" value="Genomic_DNA"/>
</dbReference>
<dbReference type="Proteomes" id="UP000679725">
    <property type="component" value="Unassembled WGS sequence"/>
</dbReference>
<comment type="caution">
    <text evidence="1">The sequence shown here is derived from an EMBL/GenBank/DDBJ whole genome shotgun (WGS) entry which is preliminary data.</text>
</comment>
<sequence length="107" mass="12765">MDFPDRQILHRITEGDEAAFMQLCGYFHLPAFKLCTVILKDDQEAELVIRNVFEKIWEERSDLETRENFQSYLFTNLKNQIFVQMKKYQDPAARQQYVDKIQVLSGQ</sequence>
<organism evidence="1 2">
    <name type="scientific">Dyadobacter linearis</name>
    <dbReference type="NCBI Taxonomy" id="2823330"/>
    <lineage>
        <taxon>Bacteria</taxon>
        <taxon>Pseudomonadati</taxon>
        <taxon>Bacteroidota</taxon>
        <taxon>Cytophagia</taxon>
        <taxon>Cytophagales</taxon>
        <taxon>Spirosomataceae</taxon>
        <taxon>Dyadobacter</taxon>
    </lineage>
</organism>
<protein>
    <recommendedName>
        <fullName evidence="3">RNA polymerase sigma-70 region 2 domain-containing protein</fullName>
    </recommendedName>
</protein>
<evidence type="ECO:0008006" key="3">
    <source>
        <dbReference type="Google" id="ProtNLM"/>
    </source>
</evidence>
<reference evidence="1 2" key="1">
    <citation type="submission" date="2021-04" db="EMBL/GenBank/DDBJ databases">
        <authorList>
            <person name="Rodrigo-Torres L."/>
            <person name="Arahal R. D."/>
            <person name="Lucena T."/>
        </authorList>
    </citation>
    <scope>NUCLEOTIDE SEQUENCE [LARGE SCALE GENOMIC DNA]</scope>
    <source>
        <strain evidence="1 2">CECT 9623</strain>
    </source>
</reference>
<keyword evidence="2" id="KW-1185">Reference proteome</keyword>
<proteinExistence type="predicted"/>
<evidence type="ECO:0000313" key="1">
    <source>
        <dbReference type="EMBL" id="CAG5071760.1"/>
    </source>
</evidence>
<dbReference type="Gene3D" id="1.10.1740.10">
    <property type="match status" value="1"/>
</dbReference>
<gene>
    <name evidence="1" type="ORF">DYBT9623_03750</name>
</gene>
<dbReference type="RefSeq" id="WP_215235047.1">
    <property type="nucleotide sequence ID" value="NZ_CAJRAU010000005.1"/>
</dbReference>
<evidence type="ECO:0000313" key="2">
    <source>
        <dbReference type="Proteomes" id="UP000679725"/>
    </source>
</evidence>
<dbReference type="InterPro" id="IPR013325">
    <property type="entry name" value="RNA_pol_sigma_r2"/>
</dbReference>
<name>A0ABM8UU11_9BACT</name>
<dbReference type="SUPFAM" id="SSF88946">
    <property type="entry name" value="Sigma2 domain of RNA polymerase sigma factors"/>
    <property type="match status" value="1"/>
</dbReference>
<accession>A0ABM8UU11</accession>